<dbReference type="Proteomes" id="UP000032142">
    <property type="component" value="Unassembled WGS sequence"/>
</dbReference>
<dbReference type="EMBL" id="JRRC01376278">
    <property type="protein sequence ID" value="KHG03682.1"/>
    <property type="molecule type" value="Genomic_DNA"/>
</dbReference>
<gene>
    <name evidence="1" type="ORF">F383_27468</name>
</gene>
<evidence type="ECO:0000313" key="1">
    <source>
        <dbReference type="EMBL" id="KHG03682.1"/>
    </source>
</evidence>
<name>A0A0B0MTI0_GOSAR</name>
<proteinExistence type="predicted"/>
<sequence length="41" mass="4622">MVLHEIKYDADVLDMVLHVNHKSMSTSHSSLTLKHMSAPMS</sequence>
<protein>
    <submittedName>
        <fullName evidence="1">Uncharacterized protein</fullName>
    </submittedName>
</protein>
<comment type="caution">
    <text evidence="1">The sequence shown here is derived from an EMBL/GenBank/DDBJ whole genome shotgun (WGS) entry which is preliminary data.</text>
</comment>
<dbReference type="AlphaFoldDB" id="A0A0B0MTI0"/>
<evidence type="ECO:0000313" key="2">
    <source>
        <dbReference type="Proteomes" id="UP000032142"/>
    </source>
</evidence>
<keyword evidence="2" id="KW-1185">Reference proteome</keyword>
<reference evidence="2" key="1">
    <citation type="submission" date="2014-09" db="EMBL/GenBank/DDBJ databases">
        <authorList>
            <person name="Mudge J."/>
            <person name="Ramaraj T."/>
            <person name="Lindquist I.E."/>
            <person name="Bharti A.K."/>
            <person name="Sundararajan A."/>
            <person name="Cameron C.T."/>
            <person name="Woodward J.E."/>
            <person name="May G.D."/>
            <person name="Brubaker C."/>
            <person name="Broadhvest J."/>
            <person name="Wilkins T.A."/>
        </authorList>
    </citation>
    <scope>NUCLEOTIDE SEQUENCE</scope>
    <source>
        <strain evidence="2">cv. AKA8401</strain>
    </source>
</reference>
<organism evidence="1 2">
    <name type="scientific">Gossypium arboreum</name>
    <name type="common">Tree cotton</name>
    <name type="synonym">Gossypium nanking</name>
    <dbReference type="NCBI Taxonomy" id="29729"/>
    <lineage>
        <taxon>Eukaryota</taxon>
        <taxon>Viridiplantae</taxon>
        <taxon>Streptophyta</taxon>
        <taxon>Embryophyta</taxon>
        <taxon>Tracheophyta</taxon>
        <taxon>Spermatophyta</taxon>
        <taxon>Magnoliopsida</taxon>
        <taxon>eudicotyledons</taxon>
        <taxon>Gunneridae</taxon>
        <taxon>Pentapetalae</taxon>
        <taxon>rosids</taxon>
        <taxon>malvids</taxon>
        <taxon>Malvales</taxon>
        <taxon>Malvaceae</taxon>
        <taxon>Malvoideae</taxon>
        <taxon>Gossypium</taxon>
    </lineage>
</organism>
<accession>A0A0B0MTI0</accession>